<feature type="domain" description="Histone H2A C-terminal" evidence="10">
    <location>
        <begin position="147"/>
        <end position="179"/>
    </location>
</feature>
<evidence type="ECO:0000256" key="8">
    <source>
        <dbReference type="SAM" id="MobiDB-lite"/>
    </source>
</evidence>
<comment type="function">
    <text evidence="1">Core component of nucleosome. Nucleosomes wrap and compact DNA into chromatin, limiting DNA accessibility to the cellular machineries which require DNA as a template. Histones thereby play a central role in transcription regulation, DNA repair, DNA replication and chromosomal stability. DNA accessibility is regulated via a complex set of post-translational modifications of histones, also called histone code, and nucleosome remodeling.</text>
</comment>
<comment type="caution">
    <text evidence="11">The sequence shown here is derived from an EMBL/GenBank/DDBJ whole genome shotgun (WGS) entry which is preliminary data.</text>
</comment>
<dbReference type="InterPro" id="IPR002119">
    <property type="entry name" value="Histone_H2A"/>
</dbReference>
<feature type="compositionally biased region" description="Acidic residues" evidence="8">
    <location>
        <begin position="204"/>
        <end position="218"/>
    </location>
</feature>
<comment type="subunit">
    <text evidence="3 7">The nucleosome is a histone octamer containing two molecules each of H2A, H2B, H3 and H4 assembled in one H3-H4 heterotetramer and two H2A-H2B heterodimers. The octamer wraps approximately 147 bp of DNA.</text>
</comment>
<evidence type="ECO:0000256" key="2">
    <source>
        <dbReference type="ARBA" id="ARBA00004286"/>
    </source>
</evidence>
<keyword evidence="7" id="KW-0238">DNA-binding</keyword>
<evidence type="ECO:0000313" key="11">
    <source>
        <dbReference type="EMBL" id="CAF1128463.1"/>
    </source>
</evidence>
<dbReference type="AlphaFoldDB" id="A0A814R5D3"/>
<proteinExistence type="inferred from homology"/>
<dbReference type="Gene3D" id="1.10.20.10">
    <property type="entry name" value="Histone, subunit A"/>
    <property type="match status" value="1"/>
</dbReference>
<dbReference type="PRINTS" id="PR00620">
    <property type="entry name" value="HISTONEH2A"/>
</dbReference>
<sequence>MGLGTEMKTRQVFTSGIIIKHDAMTQKKNNSNETNVSSSQRQTTSNTAQNSQQQRQSGNMNNGDIQRHKVLRRSQRAGVVFPVHRIHRVMKEGNYAKIARDGAAVYMAGVLEYLVAEITELAGNAAHENKRRRITPRHILLAIRNDEELNKLCQHVTIAEGGVIPHLHEVLLQSKRSSQSSRGYASKKKSPPNKQNNTEGDTTPSDDDDDDDDDTMNQ</sequence>
<dbReference type="PANTHER" id="PTHR23430">
    <property type="entry name" value="HISTONE H2A"/>
    <property type="match status" value="1"/>
</dbReference>
<comment type="subcellular location">
    <subcellularLocation>
        <location evidence="2">Chromosome</location>
    </subcellularLocation>
    <subcellularLocation>
        <location evidence="7">Nucleus</location>
    </subcellularLocation>
</comment>
<evidence type="ECO:0000256" key="3">
    <source>
        <dbReference type="ARBA" id="ARBA00011538"/>
    </source>
</evidence>
<dbReference type="InterPro" id="IPR009072">
    <property type="entry name" value="Histone-fold"/>
</dbReference>
<dbReference type="InterPro" id="IPR007125">
    <property type="entry name" value="H2A/H2B/H3"/>
</dbReference>
<accession>A0A814R5D3</accession>
<dbReference type="OrthoDB" id="9421954at2759"/>
<dbReference type="GO" id="GO:0046982">
    <property type="term" value="F:protein heterodimerization activity"/>
    <property type="evidence" value="ECO:0007669"/>
    <property type="project" value="InterPro"/>
</dbReference>
<feature type="domain" description="Core Histone H2A/H2B/H3" evidence="9">
    <location>
        <begin position="69"/>
        <end position="144"/>
    </location>
</feature>
<dbReference type="SUPFAM" id="SSF47113">
    <property type="entry name" value="Histone-fold"/>
    <property type="match status" value="1"/>
</dbReference>
<feature type="region of interest" description="Disordered" evidence="8">
    <location>
        <begin position="23"/>
        <end position="62"/>
    </location>
</feature>
<dbReference type="FunFam" id="1.10.20.10:FF:000093">
    <property type="entry name" value="Histone H2A"/>
    <property type="match status" value="1"/>
</dbReference>
<keyword evidence="6 7" id="KW-0544">Nucleosome core</keyword>
<keyword evidence="7" id="KW-0539">Nucleus</keyword>
<evidence type="ECO:0000313" key="12">
    <source>
        <dbReference type="Proteomes" id="UP000663852"/>
    </source>
</evidence>
<evidence type="ECO:0000256" key="1">
    <source>
        <dbReference type="ARBA" id="ARBA00002001"/>
    </source>
</evidence>
<evidence type="ECO:0000256" key="4">
    <source>
        <dbReference type="ARBA" id="ARBA00017642"/>
    </source>
</evidence>
<dbReference type="GO" id="GO:0005634">
    <property type="term" value="C:nucleus"/>
    <property type="evidence" value="ECO:0007669"/>
    <property type="project" value="UniProtKB-SubCell"/>
</dbReference>
<dbReference type="Pfam" id="PF16211">
    <property type="entry name" value="Histone_H2A_C"/>
    <property type="match status" value="1"/>
</dbReference>
<protein>
    <recommendedName>
        <fullName evidence="4 7">Histone H2A</fullName>
    </recommendedName>
</protein>
<dbReference type="GO" id="GO:0003677">
    <property type="term" value="F:DNA binding"/>
    <property type="evidence" value="ECO:0007669"/>
    <property type="project" value="UniProtKB-KW"/>
</dbReference>
<evidence type="ECO:0000259" key="9">
    <source>
        <dbReference type="Pfam" id="PF00125"/>
    </source>
</evidence>
<organism evidence="11 12">
    <name type="scientific">Adineta ricciae</name>
    <name type="common">Rotifer</name>
    <dbReference type="NCBI Taxonomy" id="249248"/>
    <lineage>
        <taxon>Eukaryota</taxon>
        <taxon>Metazoa</taxon>
        <taxon>Spiralia</taxon>
        <taxon>Gnathifera</taxon>
        <taxon>Rotifera</taxon>
        <taxon>Eurotatoria</taxon>
        <taxon>Bdelloidea</taxon>
        <taxon>Adinetida</taxon>
        <taxon>Adinetidae</taxon>
        <taxon>Adineta</taxon>
    </lineage>
</organism>
<evidence type="ECO:0000256" key="5">
    <source>
        <dbReference type="ARBA" id="ARBA00022454"/>
    </source>
</evidence>
<dbReference type="Pfam" id="PF00125">
    <property type="entry name" value="Histone"/>
    <property type="match status" value="1"/>
</dbReference>
<dbReference type="Proteomes" id="UP000663852">
    <property type="component" value="Unassembled WGS sequence"/>
</dbReference>
<dbReference type="SMART" id="SM00414">
    <property type="entry name" value="H2A"/>
    <property type="match status" value="1"/>
</dbReference>
<gene>
    <name evidence="11" type="ORF">EDS130_LOCUS21443</name>
</gene>
<feature type="region of interest" description="Disordered" evidence="8">
    <location>
        <begin position="174"/>
        <end position="218"/>
    </location>
</feature>
<dbReference type="InterPro" id="IPR032454">
    <property type="entry name" value="Histone_H2A_C"/>
</dbReference>
<evidence type="ECO:0000256" key="7">
    <source>
        <dbReference type="RuleBase" id="RU003767"/>
    </source>
</evidence>
<comment type="similarity">
    <text evidence="7">Belongs to the histone H2A family.</text>
</comment>
<feature type="compositionally biased region" description="Low complexity" evidence="8">
    <location>
        <begin position="34"/>
        <end position="62"/>
    </location>
</feature>
<dbReference type="GO" id="GO:0030527">
    <property type="term" value="F:structural constituent of chromatin"/>
    <property type="evidence" value="ECO:0007669"/>
    <property type="project" value="InterPro"/>
</dbReference>
<keyword evidence="5 7" id="KW-0158">Chromosome</keyword>
<evidence type="ECO:0000256" key="6">
    <source>
        <dbReference type="ARBA" id="ARBA00023269"/>
    </source>
</evidence>
<reference evidence="11" key="1">
    <citation type="submission" date="2021-02" db="EMBL/GenBank/DDBJ databases">
        <authorList>
            <person name="Nowell W R."/>
        </authorList>
    </citation>
    <scope>NUCLEOTIDE SEQUENCE</scope>
</reference>
<evidence type="ECO:0000259" key="10">
    <source>
        <dbReference type="Pfam" id="PF16211"/>
    </source>
</evidence>
<dbReference type="EMBL" id="CAJNOJ010000108">
    <property type="protein sequence ID" value="CAF1128463.1"/>
    <property type="molecule type" value="Genomic_DNA"/>
</dbReference>
<name>A0A814R5D3_ADIRI</name>
<dbReference type="CDD" id="cd00074">
    <property type="entry name" value="HFD_H2A"/>
    <property type="match status" value="1"/>
</dbReference>
<dbReference type="GO" id="GO:0000786">
    <property type="term" value="C:nucleosome"/>
    <property type="evidence" value="ECO:0007669"/>
    <property type="project" value="UniProtKB-KW"/>
</dbReference>